<gene>
    <name evidence="1" type="ORF">A0H76_244</name>
</gene>
<protein>
    <submittedName>
        <fullName evidence="1">Uncharacterized protein</fullName>
    </submittedName>
</protein>
<evidence type="ECO:0000313" key="1">
    <source>
        <dbReference type="EMBL" id="ORE00535.1"/>
    </source>
</evidence>
<dbReference type="VEuPathDB" id="MicrosporidiaDB:A0H76_244"/>
<dbReference type="AlphaFoldDB" id="A0A1X0QLD4"/>
<accession>A0A1X0QLD4</accession>
<dbReference type="VEuPathDB" id="MicrosporidiaDB:HERIO_2140"/>
<dbReference type="InterPro" id="IPR011047">
    <property type="entry name" value="Quinoprotein_ADH-like_sf"/>
</dbReference>
<dbReference type="EMBL" id="LTAI01000012">
    <property type="protein sequence ID" value="ORE00535.1"/>
    <property type="molecule type" value="Genomic_DNA"/>
</dbReference>
<comment type="caution">
    <text evidence="1">The sequence shown here is derived from an EMBL/GenBank/DDBJ whole genome shotgun (WGS) entry which is preliminary data.</text>
</comment>
<dbReference type="Gene3D" id="2.130.10.10">
    <property type="entry name" value="YVTN repeat-like/Quinoprotein amine dehydrogenase"/>
    <property type="match status" value="1"/>
</dbReference>
<sequence length="272" mass="31174">MILKSVNECVDSIIEFNDYIVFGSYDYNENCSRKGKIILLNKHSLELVKEIITTGTFHLLSTKNILYSANSTDVSSFDLNGKLIKKYNFNEICTNLAINNENVYVTTQSGSLLSFDLNLNLIVCFKITNDPIWTCKIINNNILLGAEDGTLYKFNLNTKKLTGKFKFNEGVIDINNFDSTIISTYGNDLYSFNVKEMKVLETFKNTTSLWKTIETESGYISAAIYDGLKFFDKKFNLLNEIKTKSICYAVCKIDNRIFYSSFYQKTVYVIKQ</sequence>
<name>A0A1X0QLD4_9MICR</name>
<dbReference type="SUPFAM" id="SSF50998">
    <property type="entry name" value="Quinoprotein alcohol dehydrogenase-like"/>
    <property type="match status" value="1"/>
</dbReference>
<proteinExistence type="predicted"/>
<dbReference type="Proteomes" id="UP000192501">
    <property type="component" value="Unassembled WGS sequence"/>
</dbReference>
<reference evidence="1 2" key="1">
    <citation type="journal article" date="2017" name="Environ. Microbiol.">
        <title>Decay of the glycolytic pathway and adaptation to intranuclear parasitism within Enterocytozoonidae microsporidia.</title>
        <authorList>
            <person name="Wiredu Boakye D."/>
            <person name="Jaroenlak P."/>
            <person name="Prachumwat A."/>
            <person name="Williams T.A."/>
            <person name="Bateman K.S."/>
            <person name="Itsathitphaisarn O."/>
            <person name="Sritunyalucksana K."/>
            <person name="Paszkiewicz K.H."/>
            <person name="Moore K.A."/>
            <person name="Stentiford G.D."/>
            <person name="Williams B.A."/>
        </authorList>
    </citation>
    <scope>NUCLEOTIDE SEQUENCE [LARGE SCALE GENOMIC DNA]</scope>
    <source>
        <strain evidence="2">canceri</strain>
    </source>
</reference>
<evidence type="ECO:0000313" key="2">
    <source>
        <dbReference type="Proteomes" id="UP000192501"/>
    </source>
</evidence>
<dbReference type="InterPro" id="IPR015943">
    <property type="entry name" value="WD40/YVTN_repeat-like_dom_sf"/>
</dbReference>
<organism evidence="1 2">
    <name type="scientific">Hepatospora eriocheir</name>
    <dbReference type="NCBI Taxonomy" id="1081669"/>
    <lineage>
        <taxon>Eukaryota</taxon>
        <taxon>Fungi</taxon>
        <taxon>Fungi incertae sedis</taxon>
        <taxon>Microsporidia</taxon>
        <taxon>Hepatosporidae</taxon>
        <taxon>Hepatospora</taxon>
    </lineage>
</organism>